<sequence>MVSREGRTRNNRNCWDKRAAIEVATDLPKTQLRSMTNGEPQYKGFTNFRRGYGGRIGLLCSEGAHYRGSSEATSRPPNGYPKHLVTTAPRCITATWMAHSFTTSSVMSSFTAEELDPFPHGIEIFCSEVKVAFEWLKSSLSL</sequence>
<evidence type="ECO:0000313" key="1">
    <source>
        <dbReference type="EMBL" id="KAJ4950702.1"/>
    </source>
</evidence>
<accession>A0A9Q0JT94</accession>
<reference evidence="1" key="1">
    <citation type="journal article" date="2023" name="Plant J.">
        <title>The genome of the king protea, Protea cynaroides.</title>
        <authorList>
            <person name="Chang J."/>
            <person name="Duong T.A."/>
            <person name="Schoeman C."/>
            <person name="Ma X."/>
            <person name="Roodt D."/>
            <person name="Barker N."/>
            <person name="Li Z."/>
            <person name="Van de Peer Y."/>
            <person name="Mizrachi E."/>
        </authorList>
    </citation>
    <scope>NUCLEOTIDE SEQUENCE</scope>
    <source>
        <tissue evidence="1">Young leaves</tissue>
    </source>
</reference>
<organism evidence="1 2">
    <name type="scientific">Protea cynaroides</name>
    <dbReference type="NCBI Taxonomy" id="273540"/>
    <lineage>
        <taxon>Eukaryota</taxon>
        <taxon>Viridiplantae</taxon>
        <taxon>Streptophyta</taxon>
        <taxon>Embryophyta</taxon>
        <taxon>Tracheophyta</taxon>
        <taxon>Spermatophyta</taxon>
        <taxon>Magnoliopsida</taxon>
        <taxon>Proteales</taxon>
        <taxon>Proteaceae</taxon>
        <taxon>Protea</taxon>
    </lineage>
</organism>
<proteinExistence type="predicted"/>
<keyword evidence="2" id="KW-1185">Reference proteome</keyword>
<name>A0A9Q0JT94_9MAGN</name>
<gene>
    <name evidence="1" type="ORF">NE237_027534</name>
</gene>
<evidence type="ECO:0000313" key="2">
    <source>
        <dbReference type="Proteomes" id="UP001141806"/>
    </source>
</evidence>
<dbReference type="AlphaFoldDB" id="A0A9Q0JT94"/>
<dbReference type="Proteomes" id="UP001141806">
    <property type="component" value="Unassembled WGS sequence"/>
</dbReference>
<dbReference type="EMBL" id="JAMYWD010000012">
    <property type="protein sequence ID" value="KAJ4950702.1"/>
    <property type="molecule type" value="Genomic_DNA"/>
</dbReference>
<comment type="caution">
    <text evidence="1">The sequence shown here is derived from an EMBL/GenBank/DDBJ whole genome shotgun (WGS) entry which is preliminary data.</text>
</comment>
<protein>
    <submittedName>
        <fullName evidence="1">Uncharacterized protein</fullName>
    </submittedName>
</protein>